<dbReference type="PANTHER" id="PTHR11101:SF52">
    <property type="entry name" value="PHOSPHATE TRANSPORTER"/>
    <property type="match status" value="1"/>
</dbReference>
<evidence type="ECO:0000256" key="6">
    <source>
        <dbReference type="ARBA" id="ARBA00022989"/>
    </source>
</evidence>
<evidence type="ECO:0000313" key="10">
    <source>
        <dbReference type="WBParaSite" id="PSAMB.scaffold125size75095.g2410.t1"/>
    </source>
</evidence>
<feature type="transmembrane region" description="Helical" evidence="8">
    <location>
        <begin position="178"/>
        <end position="201"/>
    </location>
</feature>
<reference evidence="10" key="1">
    <citation type="submission" date="2022-11" db="UniProtKB">
        <authorList>
            <consortium name="WormBaseParasite"/>
        </authorList>
    </citation>
    <scope>IDENTIFICATION</scope>
</reference>
<protein>
    <recommendedName>
        <fullName evidence="8">Phosphate transporter</fullName>
    </recommendedName>
</protein>
<evidence type="ECO:0000256" key="7">
    <source>
        <dbReference type="ARBA" id="ARBA00023136"/>
    </source>
</evidence>
<keyword evidence="6 8" id="KW-1133">Transmembrane helix</keyword>
<evidence type="ECO:0000256" key="5">
    <source>
        <dbReference type="ARBA" id="ARBA00022692"/>
    </source>
</evidence>
<accession>A0A914UU10</accession>
<dbReference type="WBParaSite" id="PSAMB.scaffold125size75095.g2410.t1">
    <property type="protein sequence ID" value="PSAMB.scaffold125size75095.g2410.t1"/>
    <property type="gene ID" value="PSAMB.scaffold125size75095.g2410"/>
</dbReference>
<dbReference type="Pfam" id="PF01384">
    <property type="entry name" value="PHO4"/>
    <property type="match status" value="1"/>
</dbReference>
<comment type="similarity">
    <text evidence="2 8">Belongs to the inorganic phosphate transporter (PiT) (TC 2.A.20) family.</text>
</comment>
<dbReference type="Proteomes" id="UP000887566">
    <property type="component" value="Unplaced"/>
</dbReference>
<sequence>MYFVYEPGWMGLFQWAIIAGFCISFLLSFGMGANDCANAWGTSVGSGVLRLWQAYMLSSIFDTLGAALLGYQVTETIRKGIFEVGIYDVYSNQNATYNTYDLVENCTEAFVDCTTYTSAEFMLGELGALTGAAAWLIMASVTKMPVSATQSVVGSSIGFSLVLKGTAGIRWIKIVDIVVSWVASPLLAGLCASVFYLIIKFAVMRRPDPFEAALKAVPVFVWFTLAVNLFSVFFEGSKYLHFDKIPWWGALLISNGIGLIVALLIRFVFGDWMRRRALRLYDEEIEKEKANSSGAGIASAANYSKEKQAISIIGISNHGVKGSKDIDKEANEVNDAYLKKKEEGNLTKFLRLIVAPVREDPRAIKVFYFLQILSATFLSFSHGANDTANSVGPLVGMWLAFKTGSASTDASDRADMQYFMLFGAASMVIGLWCLGHRVIRTIGHEITEVTAPSGFAVELGAAFTVLVASKIGIPVSTTHCAVGAVVFVGLTRSSMEGVSWSKFRSIVVAWVVTLPVSAAISALVAYLLVHFILGTV</sequence>
<feature type="transmembrane region" description="Helical" evidence="8">
    <location>
        <begin position="416"/>
        <end position="434"/>
    </location>
</feature>
<feature type="transmembrane region" description="Helical" evidence="8">
    <location>
        <begin position="213"/>
        <end position="233"/>
    </location>
</feature>
<evidence type="ECO:0000256" key="2">
    <source>
        <dbReference type="ARBA" id="ARBA00009916"/>
    </source>
</evidence>
<feature type="transmembrane region" description="Helical" evidence="8">
    <location>
        <begin position="245"/>
        <end position="269"/>
    </location>
</feature>
<name>A0A914UU10_9BILA</name>
<evidence type="ECO:0000256" key="3">
    <source>
        <dbReference type="ARBA" id="ARBA00022448"/>
    </source>
</evidence>
<evidence type="ECO:0000313" key="9">
    <source>
        <dbReference type="Proteomes" id="UP000887566"/>
    </source>
</evidence>
<dbReference type="GO" id="GO:0005315">
    <property type="term" value="F:phosphate transmembrane transporter activity"/>
    <property type="evidence" value="ECO:0007669"/>
    <property type="project" value="InterPro"/>
</dbReference>
<keyword evidence="7 8" id="KW-0472">Membrane</keyword>
<evidence type="ECO:0000256" key="4">
    <source>
        <dbReference type="ARBA" id="ARBA00022592"/>
    </source>
</evidence>
<comment type="function">
    <text evidence="8">Sodium-phosphate symporter.</text>
</comment>
<dbReference type="AlphaFoldDB" id="A0A914UU10"/>
<proteinExistence type="inferred from homology"/>
<feature type="transmembrane region" description="Helical" evidence="8">
    <location>
        <begin position="503"/>
        <end position="533"/>
    </location>
</feature>
<feature type="transmembrane region" description="Helical" evidence="8">
    <location>
        <begin position="12"/>
        <end position="32"/>
    </location>
</feature>
<evidence type="ECO:0000256" key="8">
    <source>
        <dbReference type="RuleBase" id="RU363058"/>
    </source>
</evidence>
<keyword evidence="4 8" id="KW-0592">Phosphate transport</keyword>
<dbReference type="GO" id="GO:0016020">
    <property type="term" value="C:membrane"/>
    <property type="evidence" value="ECO:0007669"/>
    <property type="project" value="UniProtKB-SubCell"/>
</dbReference>
<keyword evidence="9" id="KW-1185">Reference proteome</keyword>
<organism evidence="9 10">
    <name type="scientific">Plectus sambesii</name>
    <dbReference type="NCBI Taxonomy" id="2011161"/>
    <lineage>
        <taxon>Eukaryota</taxon>
        <taxon>Metazoa</taxon>
        <taxon>Ecdysozoa</taxon>
        <taxon>Nematoda</taxon>
        <taxon>Chromadorea</taxon>
        <taxon>Plectida</taxon>
        <taxon>Plectina</taxon>
        <taxon>Plectoidea</taxon>
        <taxon>Plectidae</taxon>
        <taxon>Plectus</taxon>
    </lineage>
</organism>
<evidence type="ECO:0000256" key="1">
    <source>
        <dbReference type="ARBA" id="ARBA00004141"/>
    </source>
</evidence>
<comment type="subcellular location">
    <subcellularLocation>
        <location evidence="1 8">Membrane</location>
        <topology evidence="1 8">Multi-pass membrane protein</topology>
    </subcellularLocation>
</comment>
<keyword evidence="5 8" id="KW-0812">Transmembrane</keyword>
<dbReference type="InterPro" id="IPR001204">
    <property type="entry name" value="Phos_transporter"/>
</dbReference>
<dbReference type="PANTHER" id="PTHR11101">
    <property type="entry name" value="PHOSPHATE TRANSPORTER"/>
    <property type="match status" value="1"/>
</dbReference>
<feature type="transmembrane region" description="Helical" evidence="8">
    <location>
        <begin position="52"/>
        <end position="71"/>
    </location>
</feature>
<dbReference type="GO" id="GO:0035435">
    <property type="term" value="P:phosphate ion transmembrane transport"/>
    <property type="evidence" value="ECO:0007669"/>
    <property type="project" value="TreeGrafter"/>
</dbReference>
<feature type="transmembrane region" description="Helical" evidence="8">
    <location>
        <begin position="471"/>
        <end position="491"/>
    </location>
</feature>
<keyword evidence="3 8" id="KW-0813">Transport</keyword>